<feature type="domain" description="Glycoamylase-like" evidence="1">
    <location>
        <begin position="228"/>
        <end position="445"/>
    </location>
</feature>
<evidence type="ECO:0000313" key="2">
    <source>
        <dbReference type="EMBL" id="GGB11710.1"/>
    </source>
</evidence>
<sequence>MRKTLIVVLCGATLVARSQTTIAPVGVIKGLSDSALLDVVQRQTFRYFWDFAHPVSGLARERDNTVKAEYYWDYINEADGDPNFSRHTFGPEACAIGGTGFGILSTIVAVQRHWIGRDTALRRLVKIVDFLTKADCYHGIYPHFMNGATGKTIPFGRLDDGADIVETSYLMMGLLCAREYFAGNPPLEIYFRNRVTAMWQYADWNWHSKGDNKHLYWHWSPANDFDMNFPIYGWNEALITYILSAASSTHPISKELYENSWVHSASWRNGKSYYGITLPLGNFDYGGPLFFEQYTFMGIDPNGLKDDQGIDYAEQTKAHTLINRAYCIDNPKKFKGYGANCWGLTAGDSYIGYVAHCPQDDRSVIQPTAALSSFPYTPEFSMQALKHFYYDLGDKLWGPYGFADGFSETRNWYAKTHLAIDEGPVVVMIENYRSGLIWNLFMQIPDVQRGLHNLGFTSLHLKN</sequence>
<organism evidence="2 3">
    <name type="scientific">Puia dinghuensis</name>
    <dbReference type="NCBI Taxonomy" id="1792502"/>
    <lineage>
        <taxon>Bacteria</taxon>
        <taxon>Pseudomonadati</taxon>
        <taxon>Bacteroidota</taxon>
        <taxon>Chitinophagia</taxon>
        <taxon>Chitinophagales</taxon>
        <taxon>Chitinophagaceae</taxon>
        <taxon>Puia</taxon>
    </lineage>
</organism>
<dbReference type="Proteomes" id="UP000607559">
    <property type="component" value="Unassembled WGS sequence"/>
</dbReference>
<name>A0A8J2XUM5_9BACT</name>
<dbReference type="InterPro" id="IPR019282">
    <property type="entry name" value="Glycoamylase-like_cons_dom"/>
</dbReference>
<evidence type="ECO:0000259" key="1">
    <source>
        <dbReference type="Pfam" id="PF10091"/>
    </source>
</evidence>
<dbReference type="AlphaFoldDB" id="A0A8J2XUM5"/>
<dbReference type="InterPro" id="IPR016883">
    <property type="entry name" value="UCP028431"/>
</dbReference>
<proteinExistence type="predicted"/>
<reference evidence="2" key="2">
    <citation type="submission" date="2020-09" db="EMBL/GenBank/DDBJ databases">
        <authorList>
            <person name="Sun Q."/>
            <person name="Zhou Y."/>
        </authorList>
    </citation>
    <scope>NUCLEOTIDE SEQUENCE</scope>
    <source>
        <strain evidence="2">CGMCC 1.15448</strain>
    </source>
</reference>
<reference evidence="2" key="1">
    <citation type="journal article" date="2014" name="Int. J. Syst. Evol. Microbiol.">
        <title>Complete genome sequence of Corynebacterium casei LMG S-19264T (=DSM 44701T), isolated from a smear-ripened cheese.</title>
        <authorList>
            <consortium name="US DOE Joint Genome Institute (JGI-PGF)"/>
            <person name="Walter F."/>
            <person name="Albersmeier A."/>
            <person name="Kalinowski J."/>
            <person name="Ruckert C."/>
        </authorList>
    </citation>
    <scope>NUCLEOTIDE SEQUENCE</scope>
    <source>
        <strain evidence="2">CGMCC 1.15448</strain>
    </source>
</reference>
<comment type="caution">
    <text evidence="2">The sequence shown here is derived from an EMBL/GenBank/DDBJ whole genome shotgun (WGS) entry which is preliminary data.</text>
</comment>
<keyword evidence="3" id="KW-1185">Reference proteome</keyword>
<protein>
    <recommendedName>
        <fullName evidence="1">Glycoamylase-like domain-containing protein</fullName>
    </recommendedName>
</protein>
<dbReference type="Gene3D" id="1.50.10.140">
    <property type="match status" value="1"/>
</dbReference>
<dbReference type="Pfam" id="PF10091">
    <property type="entry name" value="Glycoamylase"/>
    <property type="match status" value="1"/>
</dbReference>
<gene>
    <name evidence="2" type="ORF">GCM10011511_39180</name>
</gene>
<accession>A0A8J2XUM5</accession>
<evidence type="ECO:0000313" key="3">
    <source>
        <dbReference type="Proteomes" id="UP000607559"/>
    </source>
</evidence>
<dbReference type="EMBL" id="BMJC01000004">
    <property type="protein sequence ID" value="GGB11710.1"/>
    <property type="molecule type" value="Genomic_DNA"/>
</dbReference>
<dbReference type="RefSeq" id="WP_188934854.1">
    <property type="nucleotide sequence ID" value="NZ_BMJC01000004.1"/>
</dbReference>
<dbReference type="PIRSF" id="PIRSF028431">
    <property type="entry name" value="UCP028431"/>
    <property type="match status" value="1"/>
</dbReference>